<comment type="caution">
    <text evidence="1">The sequence shown here is derived from an EMBL/GenBank/DDBJ whole genome shotgun (WGS) entry which is preliminary data.</text>
</comment>
<dbReference type="AlphaFoldDB" id="A0A318ULC9"/>
<organism evidence="1 2">
    <name type="scientific">Pedobacter nutrimenti</name>
    <dbReference type="NCBI Taxonomy" id="1241337"/>
    <lineage>
        <taxon>Bacteria</taxon>
        <taxon>Pseudomonadati</taxon>
        <taxon>Bacteroidota</taxon>
        <taxon>Sphingobacteriia</taxon>
        <taxon>Sphingobacteriales</taxon>
        <taxon>Sphingobacteriaceae</taxon>
        <taxon>Pedobacter</taxon>
    </lineage>
</organism>
<proteinExistence type="predicted"/>
<accession>A0A318ULC9</accession>
<dbReference type="OrthoDB" id="794757at2"/>
<dbReference type="Proteomes" id="UP000248198">
    <property type="component" value="Unassembled WGS sequence"/>
</dbReference>
<sequence>MRKITFLISLSLCFTACQNQDEVKRQAAQTYFDLKGYFVQESSRLNKLNPQISKTVMVNGAAESKDLHIKDWNAELTVFSDADINKTAWQGLFKVSKQGQREFYKSDQDKVAVKALEVFRKNNKVSGLRILLHTKNYLYNSVDTLEYYPDSLYRISKTQNIKLLNSKAYRITGKF</sequence>
<evidence type="ECO:0000313" key="2">
    <source>
        <dbReference type="Proteomes" id="UP000248198"/>
    </source>
</evidence>
<dbReference type="RefSeq" id="WP_110834460.1">
    <property type="nucleotide sequence ID" value="NZ_QKLU01000010.1"/>
</dbReference>
<gene>
    <name evidence="1" type="ORF">B0O44_110147</name>
</gene>
<name>A0A318ULC9_9SPHI</name>
<evidence type="ECO:0000313" key="1">
    <source>
        <dbReference type="EMBL" id="PYF69507.1"/>
    </source>
</evidence>
<protein>
    <submittedName>
        <fullName evidence="1">Uncharacterized protein</fullName>
    </submittedName>
</protein>
<dbReference type="EMBL" id="QKLU01000010">
    <property type="protein sequence ID" value="PYF69507.1"/>
    <property type="molecule type" value="Genomic_DNA"/>
</dbReference>
<reference evidence="1 2" key="1">
    <citation type="submission" date="2018-06" db="EMBL/GenBank/DDBJ databases">
        <title>Genomic Encyclopedia of Archaeal and Bacterial Type Strains, Phase II (KMG-II): from individual species to whole genera.</title>
        <authorList>
            <person name="Goeker M."/>
        </authorList>
    </citation>
    <scope>NUCLEOTIDE SEQUENCE [LARGE SCALE GENOMIC DNA]</scope>
    <source>
        <strain evidence="1 2">DSM 27372</strain>
    </source>
</reference>
<keyword evidence="2" id="KW-1185">Reference proteome</keyword>